<dbReference type="Gene3D" id="6.10.10.120">
    <property type="entry name" value="Antitoxin ParD1-like"/>
    <property type="match status" value="1"/>
</dbReference>
<dbReference type="AlphaFoldDB" id="A0A248JZR3"/>
<keyword evidence="4" id="KW-1185">Reference proteome</keyword>
<dbReference type="InterPro" id="IPR038296">
    <property type="entry name" value="ParD_sf"/>
</dbReference>
<name>A0A248JZR3_9PROT</name>
<dbReference type="CDD" id="cd22231">
    <property type="entry name" value="RHH_NikR_HicB-like"/>
    <property type="match status" value="1"/>
</dbReference>
<dbReference type="InterPro" id="IPR022789">
    <property type="entry name" value="ParD"/>
</dbReference>
<keyword evidence="2" id="KW-1277">Toxin-antitoxin system</keyword>
<evidence type="ECO:0000256" key="2">
    <source>
        <dbReference type="ARBA" id="ARBA00022649"/>
    </source>
</evidence>
<dbReference type="PANTHER" id="PTHR36582">
    <property type="entry name" value="ANTITOXIN PARD"/>
    <property type="match status" value="1"/>
</dbReference>
<sequence>MSGRNFSLTPHLSGFVDEQVSSGRHQNASEVVREALRRYENDILINQAHVAALEKVVEAGATDIERGDYVEISGDDGLQVLLEELHSKARARVSK</sequence>
<dbReference type="SUPFAM" id="SSF47598">
    <property type="entry name" value="Ribbon-helix-helix"/>
    <property type="match status" value="1"/>
</dbReference>
<organism evidence="3 4">
    <name type="scientific">Nitrospirillum viridazoti CBAmc</name>
    <dbReference type="NCBI Taxonomy" id="1441467"/>
    <lineage>
        <taxon>Bacteria</taxon>
        <taxon>Pseudomonadati</taxon>
        <taxon>Pseudomonadota</taxon>
        <taxon>Alphaproteobacteria</taxon>
        <taxon>Rhodospirillales</taxon>
        <taxon>Azospirillaceae</taxon>
        <taxon>Nitrospirillum</taxon>
        <taxon>Nitrospirillum viridazoti</taxon>
    </lineage>
</organism>
<dbReference type="RefSeq" id="WP_088874657.1">
    <property type="nucleotide sequence ID" value="NZ_CP022112.1"/>
</dbReference>
<dbReference type="NCBIfam" id="TIGR02606">
    <property type="entry name" value="antidote_CC2985"/>
    <property type="match status" value="1"/>
</dbReference>
<evidence type="ECO:0008006" key="5">
    <source>
        <dbReference type="Google" id="ProtNLM"/>
    </source>
</evidence>
<dbReference type="Pfam" id="PF03693">
    <property type="entry name" value="ParD_antitoxin"/>
    <property type="match status" value="1"/>
</dbReference>
<dbReference type="KEGG" id="nao:Y958_25230"/>
<reference evidence="3 4" key="1">
    <citation type="submission" date="2017-06" db="EMBL/GenBank/DDBJ databases">
        <title>Complete genome sequence of Nitrospirillum amazonense strain CBAmC, an endophytic nitrogen-fixing and plant growth-promoting bacterium, isolated from sugarcane.</title>
        <authorList>
            <person name="Schwab S."/>
            <person name="dos Santos Teixeira K.R."/>
            <person name="Simoes Araujo J.L."/>
            <person name="Soares Vidal M."/>
            <person name="Borges de Freitas H.R."/>
            <person name="Rivello Crivelaro A.L."/>
            <person name="Bueno de Camargo Nunes A."/>
            <person name="dos Santos C.M."/>
            <person name="Palmeira da Silva Rosa D."/>
            <person name="da Silva Padilha D."/>
            <person name="da Silva E."/>
            <person name="Araujo Terra L."/>
            <person name="Soares Mendes V."/>
            <person name="Farinelli L."/>
            <person name="Magalhaes Cruz L."/>
            <person name="Baldani J.I."/>
        </authorList>
    </citation>
    <scope>NUCLEOTIDE SEQUENCE [LARGE SCALE GENOMIC DNA]</scope>
    <source>
        <strain evidence="3 4">CBAmC</strain>
    </source>
</reference>
<gene>
    <name evidence="3" type="ORF">Y958_25230</name>
</gene>
<comment type="similarity">
    <text evidence="1">Belongs to the ParD antitoxin family.</text>
</comment>
<proteinExistence type="inferred from homology"/>
<protein>
    <recommendedName>
        <fullName evidence="5">Type II toxin-antitoxin system ParD family antitoxin</fullName>
    </recommendedName>
</protein>
<evidence type="ECO:0000313" key="3">
    <source>
        <dbReference type="EMBL" id="ASG24217.1"/>
    </source>
</evidence>
<dbReference type="GO" id="GO:0006355">
    <property type="term" value="P:regulation of DNA-templated transcription"/>
    <property type="evidence" value="ECO:0007669"/>
    <property type="project" value="InterPro"/>
</dbReference>
<dbReference type="Proteomes" id="UP000197153">
    <property type="component" value="Chromosome 3"/>
</dbReference>
<evidence type="ECO:0000256" key="1">
    <source>
        <dbReference type="ARBA" id="ARBA00008580"/>
    </source>
</evidence>
<dbReference type="EMBL" id="CP022112">
    <property type="protein sequence ID" value="ASG24217.1"/>
    <property type="molecule type" value="Genomic_DNA"/>
</dbReference>
<accession>A0A248JZR3</accession>
<evidence type="ECO:0000313" key="4">
    <source>
        <dbReference type="Proteomes" id="UP000197153"/>
    </source>
</evidence>
<dbReference type="InterPro" id="IPR010985">
    <property type="entry name" value="Ribbon_hlx_hlx"/>
</dbReference>
<dbReference type="PANTHER" id="PTHR36582:SF2">
    <property type="entry name" value="ANTITOXIN PARD"/>
    <property type="match status" value="1"/>
</dbReference>